<keyword evidence="3" id="KW-1185">Reference proteome</keyword>
<dbReference type="Proteomes" id="UP000070444">
    <property type="component" value="Unassembled WGS sequence"/>
</dbReference>
<evidence type="ECO:0000256" key="1">
    <source>
        <dbReference type="SAM" id="Phobius"/>
    </source>
</evidence>
<proteinExistence type="predicted"/>
<feature type="transmembrane region" description="Helical" evidence="1">
    <location>
        <begin position="37"/>
        <end position="59"/>
    </location>
</feature>
<dbReference type="EMBL" id="KQ964425">
    <property type="protein sequence ID" value="KXN74322.1"/>
    <property type="molecule type" value="Genomic_DNA"/>
</dbReference>
<protein>
    <submittedName>
        <fullName evidence="2">Uncharacterized protein</fullName>
    </submittedName>
</protein>
<sequence length="128" mass="14768">MVSQRMKSTLRLSNSFNNTDSIKGKNESQNQSKTLPAYAIALIAVCCIVLLGAFIYLLYRKTRKNPISNNGKTKSNRPIREVWANPDIDITNNIIAFDENNYPNTLYSNELCQKSENQRYQYNRINKQ</sequence>
<keyword evidence="1" id="KW-1133">Transmembrane helix</keyword>
<keyword evidence="1" id="KW-0812">Transmembrane</keyword>
<name>A0A137PH61_CONC2</name>
<keyword evidence="1" id="KW-0472">Membrane</keyword>
<reference evidence="2 3" key="1">
    <citation type="journal article" date="2015" name="Genome Biol. Evol.">
        <title>Phylogenomic analyses indicate that early fungi evolved digesting cell walls of algal ancestors of land plants.</title>
        <authorList>
            <person name="Chang Y."/>
            <person name="Wang S."/>
            <person name="Sekimoto S."/>
            <person name="Aerts A.L."/>
            <person name="Choi C."/>
            <person name="Clum A."/>
            <person name="LaButti K.M."/>
            <person name="Lindquist E.A."/>
            <person name="Yee Ngan C."/>
            <person name="Ohm R.A."/>
            <person name="Salamov A.A."/>
            <person name="Grigoriev I.V."/>
            <person name="Spatafora J.W."/>
            <person name="Berbee M.L."/>
        </authorList>
    </citation>
    <scope>NUCLEOTIDE SEQUENCE [LARGE SCALE GENOMIC DNA]</scope>
    <source>
        <strain evidence="2 3">NRRL 28638</strain>
    </source>
</reference>
<dbReference type="AlphaFoldDB" id="A0A137PH61"/>
<accession>A0A137PH61</accession>
<evidence type="ECO:0000313" key="3">
    <source>
        <dbReference type="Proteomes" id="UP000070444"/>
    </source>
</evidence>
<gene>
    <name evidence="2" type="ORF">CONCODRAFT_2707</name>
</gene>
<evidence type="ECO:0000313" key="2">
    <source>
        <dbReference type="EMBL" id="KXN74322.1"/>
    </source>
</evidence>
<organism evidence="2 3">
    <name type="scientific">Conidiobolus coronatus (strain ATCC 28846 / CBS 209.66 / NRRL 28638)</name>
    <name type="common">Delacroixia coronata</name>
    <dbReference type="NCBI Taxonomy" id="796925"/>
    <lineage>
        <taxon>Eukaryota</taxon>
        <taxon>Fungi</taxon>
        <taxon>Fungi incertae sedis</taxon>
        <taxon>Zoopagomycota</taxon>
        <taxon>Entomophthoromycotina</taxon>
        <taxon>Entomophthoromycetes</taxon>
        <taxon>Entomophthorales</taxon>
        <taxon>Ancylistaceae</taxon>
        <taxon>Conidiobolus</taxon>
    </lineage>
</organism>